<evidence type="ECO:0000313" key="1">
    <source>
        <dbReference type="EMBL" id="KAK3082002.1"/>
    </source>
</evidence>
<proteinExistence type="predicted"/>
<comment type="caution">
    <text evidence="1">The sequence shown here is derived from an EMBL/GenBank/DDBJ whole genome shotgun (WGS) entry which is preliminary data.</text>
</comment>
<sequence>METREVLIHDVTPHLSSFDTPGSTITAQQNKPVHTIRSHKRSEGYAADRSKLSTTGKLATGDVDGKIFTHTRADNGSWTSDSQSFTGHTGSVEEIQWSPTEKTVFASASSDHTVKVWDTWLNKQKPAVSVQVADADVNVLSWSNQTAHLLASGHDDGSWVVWDLRQWKPQKGQTDAKPSPVASFNIHKEQITSLEWHPTDDGIILAASGDNTLTLWDLAVELDDEESQETTGVQECPPQLLFVHWMEQAKEGHWHPQIPGAVMATGGSGFGNPVVGLVQLPISLKHFYIIQSLLYIYSHTASNVPCQSLHAAVELLSIICCPRSYFDLRRFIHNARDLPWARDGKWEIEDVTLRPIGDEELVVQIVASGICHTDLVVGDQPDGAAPFVFYPRVLGHEARRPAYSPPPSTKRHKSLTAILREQRARELEREEEEEALAAEALAAGLRGGSEEDEGGEGGDGSAGDSQLAEDFYDEQGFTDEDVNNMDNDEVNIEEESFATQPTQQLTHVPHFVTTREQLMVETSDQIDAAATALLGAGSSIADEDRTLQMETRSRAKRSNIAASTAPAKLSVKKPKSTQTKRVKQAKESTRKSLGKRQQQKERERPIKLKVNMGSKAKSAHKVSKPAKRAATLPRAPNKSPARSESPSIPSSPPMPLPPPPVRFQTTWRVQVEGEEKDIWCNSTVESSRTLKLVTAYQTVQSCKQSIHRDYVDNYQLIKLTATSTKEKGKDKPEVASMMCTSYSEFDKVYNLMETVRYWASAGNVVIKLDCLVRLRIEPEAPTQSSAISSETALGALGGLTIEQLSTFLGGLVQQQPQLQPQPGASKPSRKSATQQQWLNLPGSTLVEAIAGNPGPLIVSRWICEVPTCAYYGNSCYSLAGSNRELSSTHYYLNGDVIRLWAQAIKASKDGGITAEASPPAVLLKLGLNSGGGVLGGGSRSRDAAQYAAPTGLGTPQPYPTYPPPAYPQPYTPQPPHPNPYPGYGSLPHAPTMQPVEAPAPSTLRNPTSSPIRDEEETGESMRKFFDYLAARPDYVSCRDLLLQVQSDLLSDYFDLQGLKTDVTASWWSDHSFPIGLLPRIRRALADYRKRSKTP</sequence>
<reference evidence="1" key="1">
    <citation type="submission" date="2024-09" db="EMBL/GenBank/DDBJ databases">
        <title>Black Yeasts Isolated from many extreme environments.</title>
        <authorList>
            <person name="Coleine C."/>
            <person name="Stajich J.E."/>
            <person name="Selbmann L."/>
        </authorList>
    </citation>
    <scope>NUCLEOTIDE SEQUENCE</scope>
    <source>
        <strain evidence="1">CCFEE 5737</strain>
    </source>
</reference>
<organism evidence="1 2">
    <name type="scientific">Coniosporium uncinatum</name>
    <dbReference type="NCBI Taxonomy" id="93489"/>
    <lineage>
        <taxon>Eukaryota</taxon>
        <taxon>Fungi</taxon>
        <taxon>Dikarya</taxon>
        <taxon>Ascomycota</taxon>
        <taxon>Pezizomycotina</taxon>
        <taxon>Dothideomycetes</taxon>
        <taxon>Dothideomycetes incertae sedis</taxon>
        <taxon>Coniosporium</taxon>
    </lineage>
</organism>
<dbReference type="EMBL" id="JAWDJW010000023">
    <property type="protein sequence ID" value="KAK3082002.1"/>
    <property type="molecule type" value="Genomic_DNA"/>
</dbReference>
<dbReference type="Proteomes" id="UP001186974">
    <property type="component" value="Unassembled WGS sequence"/>
</dbReference>
<gene>
    <name evidence="1" type="ORF">LTS18_008717</name>
</gene>
<evidence type="ECO:0000313" key="2">
    <source>
        <dbReference type="Proteomes" id="UP001186974"/>
    </source>
</evidence>
<name>A0ACC3DZH0_9PEZI</name>
<protein>
    <submittedName>
        <fullName evidence="1">Uncharacterized protein</fullName>
    </submittedName>
</protein>
<accession>A0ACC3DZH0</accession>
<keyword evidence="2" id="KW-1185">Reference proteome</keyword>